<keyword evidence="7" id="KW-0496">Mitochondrion</keyword>
<dbReference type="OrthoDB" id="10262892at2759"/>
<dbReference type="InterPro" id="IPR036869">
    <property type="entry name" value="J_dom_sf"/>
</dbReference>
<evidence type="ECO:0000256" key="1">
    <source>
        <dbReference type="ARBA" id="ARBA00004637"/>
    </source>
</evidence>
<dbReference type="AlphaFoldDB" id="R7UTX6"/>
<proteinExistence type="inferred from homology"/>
<evidence type="ECO:0000256" key="3">
    <source>
        <dbReference type="ARBA" id="ARBA00022448"/>
    </source>
</evidence>
<dbReference type="FunCoup" id="R7UTX6">
    <property type="interactions" value="698"/>
</dbReference>
<dbReference type="EnsemblMetazoa" id="CapteT166137">
    <property type="protein sequence ID" value="CapteP166137"/>
    <property type="gene ID" value="CapteG166137"/>
</dbReference>
<protein>
    <recommendedName>
        <fullName evidence="12">Presequence translocated-associated motor subunit PAM16</fullName>
    </recommendedName>
</protein>
<reference evidence="9 11" key="2">
    <citation type="journal article" date="2013" name="Nature">
        <title>Insights into bilaterian evolution from three spiralian genomes.</title>
        <authorList>
            <person name="Simakov O."/>
            <person name="Marletaz F."/>
            <person name="Cho S.J."/>
            <person name="Edsinger-Gonzales E."/>
            <person name="Havlak P."/>
            <person name="Hellsten U."/>
            <person name="Kuo D.H."/>
            <person name="Larsson T."/>
            <person name="Lv J."/>
            <person name="Arendt D."/>
            <person name="Savage R."/>
            <person name="Osoegawa K."/>
            <person name="de Jong P."/>
            <person name="Grimwood J."/>
            <person name="Chapman J.A."/>
            <person name="Shapiro H."/>
            <person name="Aerts A."/>
            <person name="Otillar R.P."/>
            <person name="Terry A.Y."/>
            <person name="Boore J.L."/>
            <person name="Grigoriev I.V."/>
            <person name="Lindberg D.R."/>
            <person name="Seaver E.C."/>
            <person name="Weisblat D.A."/>
            <person name="Putnam N.H."/>
            <person name="Rokhsar D.S."/>
        </authorList>
    </citation>
    <scope>NUCLEOTIDE SEQUENCE</scope>
    <source>
        <strain evidence="9 11">I ESC-2004</strain>
    </source>
</reference>
<dbReference type="PANTHER" id="PTHR12388:SF0">
    <property type="entry name" value="MITOCHONDRIAL IMPORT INNER MEMBRANE TRANSLOCASE SUBUNIT TIM16"/>
    <property type="match status" value="1"/>
</dbReference>
<evidence type="ECO:0000256" key="4">
    <source>
        <dbReference type="ARBA" id="ARBA00022792"/>
    </source>
</evidence>
<sequence>MAKYIAQIIMTGAQVVGRAFAKAVQQEIRFSQQAAKARASSGGGSAQSQAADAFTGMSVQEAKQILNIEDISDVEAMQKKYDHLFQVNDRKKGGSLYIQSKVVRAKERLDQELDLVNKKEEEPKTEEKS</sequence>
<dbReference type="GO" id="GO:0030150">
    <property type="term" value="P:protein import into mitochondrial matrix"/>
    <property type="evidence" value="ECO:0007669"/>
    <property type="project" value="InterPro"/>
</dbReference>
<dbReference type="PANTHER" id="PTHR12388">
    <property type="entry name" value="MITOCHONDRIA ASSOCIATED GRANULOCYTE MACROPHAGE CSF SIGNALING MOLECULE"/>
    <property type="match status" value="1"/>
</dbReference>
<evidence type="ECO:0000256" key="7">
    <source>
        <dbReference type="ARBA" id="ARBA00023128"/>
    </source>
</evidence>
<evidence type="ECO:0000313" key="11">
    <source>
        <dbReference type="Proteomes" id="UP000014760"/>
    </source>
</evidence>
<evidence type="ECO:0000313" key="10">
    <source>
        <dbReference type="EnsemblMetazoa" id="CapteP166137"/>
    </source>
</evidence>
<keyword evidence="4" id="KW-0999">Mitochondrion inner membrane</keyword>
<dbReference type="STRING" id="283909.R7UTX6"/>
<keyword evidence="11" id="KW-1185">Reference proteome</keyword>
<reference evidence="11" key="1">
    <citation type="submission" date="2012-12" db="EMBL/GenBank/DDBJ databases">
        <authorList>
            <person name="Hellsten U."/>
            <person name="Grimwood J."/>
            <person name="Chapman J.A."/>
            <person name="Shapiro H."/>
            <person name="Aerts A."/>
            <person name="Otillar R.P."/>
            <person name="Terry A.Y."/>
            <person name="Boore J.L."/>
            <person name="Simakov O."/>
            <person name="Marletaz F."/>
            <person name="Cho S.-J."/>
            <person name="Edsinger-Gonzales E."/>
            <person name="Havlak P."/>
            <person name="Kuo D.-H."/>
            <person name="Larsson T."/>
            <person name="Lv J."/>
            <person name="Arendt D."/>
            <person name="Savage R."/>
            <person name="Osoegawa K."/>
            <person name="de Jong P."/>
            <person name="Lindberg D.R."/>
            <person name="Seaver E.C."/>
            <person name="Weisblat D.A."/>
            <person name="Putnam N.H."/>
            <person name="Grigoriev I.V."/>
            <person name="Rokhsar D.S."/>
        </authorList>
    </citation>
    <scope>NUCLEOTIDE SEQUENCE</scope>
    <source>
        <strain evidence="11">I ESC-2004</strain>
    </source>
</reference>
<dbReference type="FunFam" id="1.10.287.110:FF:000006">
    <property type="entry name" value="Import inner membrane translocase subunit TIM16"/>
    <property type="match status" value="1"/>
</dbReference>
<evidence type="ECO:0000256" key="8">
    <source>
        <dbReference type="ARBA" id="ARBA00023136"/>
    </source>
</evidence>
<keyword evidence="8" id="KW-0472">Membrane</keyword>
<evidence type="ECO:0008006" key="12">
    <source>
        <dbReference type="Google" id="ProtNLM"/>
    </source>
</evidence>
<name>R7UTX6_CAPTE</name>
<dbReference type="EMBL" id="AMQN01006326">
    <property type="status" value="NOT_ANNOTATED_CDS"/>
    <property type="molecule type" value="Genomic_DNA"/>
</dbReference>
<evidence type="ECO:0000313" key="9">
    <source>
        <dbReference type="EMBL" id="ELU09583.1"/>
    </source>
</evidence>
<evidence type="ECO:0000256" key="5">
    <source>
        <dbReference type="ARBA" id="ARBA00022927"/>
    </source>
</evidence>
<comment type="similarity">
    <text evidence="2">Belongs to the TIM16/PAM16 family.</text>
</comment>
<keyword evidence="3" id="KW-0813">Transport</keyword>
<dbReference type="OMA" id="AKYLIQI"/>
<gene>
    <name evidence="9" type="ORF">CAPTEDRAFT_166137</name>
</gene>
<accession>R7UTX6</accession>
<organism evidence="9">
    <name type="scientific">Capitella teleta</name>
    <name type="common">Polychaete worm</name>
    <dbReference type="NCBI Taxonomy" id="283909"/>
    <lineage>
        <taxon>Eukaryota</taxon>
        <taxon>Metazoa</taxon>
        <taxon>Spiralia</taxon>
        <taxon>Lophotrochozoa</taxon>
        <taxon>Annelida</taxon>
        <taxon>Polychaeta</taxon>
        <taxon>Sedentaria</taxon>
        <taxon>Scolecida</taxon>
        <taxon>Capitellidae</taxon>
        <taxon>Capitella</taxon>
    </lineage>
</organism>
<keyword evidence="6" id="KW-0811">Translocation</keyword>
<keyword evidence="5" id="KW-0653">Protein transport</keyword>
<evidence type="ECO:0000256" key="6">
    <source>
        <dbReference type="ARBA" id="ARBA00023010"/>
    </source>
</evidence>
<comment type="subcellular location">
    <subcellularLocation>
        <location evidence="1">Mitochondrion inner membrane</location>
        <topology evidence="1">Peripheral membrane protein</topology>
    </subcellularLocation>
</comment>
<dbReference type="EMBL" id="KB298124">
    <property type="protein sequence ID" value="ELU09583.1"/>
    <property type="molecule type" value="Genomic_DNA"/>
</dbReference>
<dbReference type="Proteomes" id="UP000014760">
    <property type="component" value="Unassembled WGS sequence"/>
</dbReference>
<evidence type="ECO:0000256" key="2">
    <source>
        <dbReference type="ARBA" id="ARBA00008817"/>
    </source>
</evidence>
<dbReference type="GO" id="GO:0005744">
    <property type="term" value="C:TIM23 mitochondrial import inner membrane translocase complex"/>
    <property type="evidence" value="ECO:0007669"/>
    <property type="project" value="InterPro"/>
</dbReference>
<reference evidence="10" key="3">
    <citation type="submission" date="2015-06" db="UniProtKB">
        <authorList>
            <consortium name="EnsemblMetazoa"/>
        </authorList>
    </citation>
    <scope>IDENTIFICATION</scope>
</reference>
<dbReference type="Pfam" id="PF03656">
    <property type="entry name" value="Pam16"/>
    <property type="match status" value="1"/>
</dbReference>
<dbReference type="EMBL" id="AMQN01006327">
    <property type="status" value="NOT_ANNOTATED_CDS"/>
    <property type="molecule type" value="Genomic_DNA"/>
</dbReference>
<dbReference type="Gene3D" id="1.10.287.110">
    <property type="entry name" value="DnaJ domain"/>
    <property type="match status" value="1"/>
</dbReference>
<dbReference type="HOGENOM" id="CLU_101461_3_0_1"/>
<dbReference type="InterPro" id="IPR005341">
    <property type="entry name" value="Tim16"/>
</dbReference>